<dbReference type="AlphaFoldDB" id="A0AAV5S543"/>
<name>A0AAV5S543_MAUHU</name>
<protein>
    <submittedName>
        <fullName evidence="3">Tip41 protein</fullName>
    </submittedName>
</protein>
<evidence type="ECO:0000313" key="3">
    <source>
        <dbReference type="EMBL" id="GMM58975.1"/>
    </source>
</evidence>
<dbReference type="PANTHER" id="PTHR21021:SF16">
    <property type="entry name" value="TIP41-LIKE PROTEIN"/>
    <property type="match status" value="1"/>
</dbReference>
<organism evidence="3 4">
    <name type="scientific">Maudiozyma humilis</name>
    <name type="common">Sour dough yeast</name>
    <name type="synonym">Kazachstania humilis</name>
    <dbReference type="NCBI Taxonomy" id="51915"/>
    <lineage>
        <taxon>Eukaryota</taxon>
        <taxon>Fungi</taxon>
        <taxon>Dikarya</taxon>
        <taxon>Ascomycota</taxon>
        <taxon>Saccharomycotina</taxon>
        <taxon>Saccharomycetes</taxon>
        <taxon>Saccharomycetales</taxon>
        <taxon>Saccharomycetaceae</taxon>
        <taxon>Maudiozyma</taxon>
    </lineage>
</organism>
<dbReference type="Proteomes" id="UP001377567">
    <property type="component" value="Unassembled WGS sequence"/>
</dbReference>
<dbReference type="InterPro" id="IPR051330">
    <property type="entry name" value="Phosphatase_reg/MetRdx"/>
</dbReference>
<comment type="caution">
    <text evidence="3">The sequence shown here is derived from an EMBL/GenBank/DDBJ whole genome shotgun (WGS) entry which is preliminary data.</text>
</comment>
<reference evidence="3 4" key="1">
    <citation type="journal article" date="2023" name="Elife">
        <title>Identification of key yeast species and microbe-microbe interactions impacting larval growth of Drosophila in the wild.</title>
        <authorList>
            <person name="Mure A."/>
            <person name="Sugiura Y."/>
            <person name="Maeda R."/>
            <person name="Honda K."/>
            <person name="Sakurai N."/>
            <person name="Takahashi Y."/>
            <person name="Watada M."/>
            <person name="Katoh T."/>
            <person name="Gotoh A."/>
            <person name="Gotoh Y."/>
            <person name="Taniguchi I."/>
            <person name="Nakamura K."/>
            <person name="Hayashi T."/>
            <person name="Katayama T."/>
            <person name="Uemura T."/>
            <person name="Hattori Y."/>
        </authorList>
    </citation>
    <scope>NUCLEOTIDE SEQUENCE [LARGE SCALE GENOMIC DNA]</scope>
    <source>
        <strain evidence="3 4">KH-74</strain>
    </source>
</reference>
<dbReference type="PANTHER" id="PTHR21021">
    <property type="entry name" value="GAF/PUTATIVE CYTOSKELETAL PROTEIN"/>
    <property type="match status" value="1"/>
</dbReference>
<evidence type="ECO:0000256" key="1">
    <source>
        <dbReference type="ARBA" id="ARBA00006658"/>
    </source>
</evidence>
<keyword evidence="4" id="KW-1185">Reference proteome</keyword>
<dbReference type="GO" id="GO:0031929">
    <property type="term" value="P:TOR signaling"/>
    <property type="evidence" value="ECO:0007669"/>
    <property type="project" value="TreeGrafter"/>
</dbReference>
<dbReference type="GO" id="GO:0005829">
    <property type="term" value="C:cytosol"/>
    <property type="evidence" value="ECO:0007669"/>
    <property type="project" value="TreeGrafter"/>
</dbReference>
<feature type="region of interest" description="Disordered" evidence="2">
    <location>
        <begin position="35"/>
        <end position="78"/>
    </location>
</feature>
<accession>A0AAV5S543</accession>
<dbReference type="Pfam" id="PF04176">
    <property type="entry name" value="TIP41"/>
    <property type="match status" value="1"/>
</dbReference>
<evidence type="ECO:0000256" key="2">
    <source>
        <dbReference type="SAM" id="MobiDB-lite"/>
    </source>
</evidence>
<dbReference type="EMBL" id="BTGD01000025">
    <property type="protein sequence ID" value="GMM58975.1"/>
    <property type="molecule type" value="Genomic_DNA"/>
</dbReference>
<feature type="compositionally biased region" description="Low complexity" evidence="2">
    <location>
        <begin position="35"/>
        <end position="56"/>
    </location>
</feature>
<evidence type="ECO:0000313" key="4">
    <source>
        <dbReference type="Proteomes" id="UP001377567"/>
    </source>
</evidence>
<proteinExistence type="inferred from homology"/>
<sequence>MSEQQEKQNAFRPGGINTIHIDAARKMHASTVRARVPTRAAPSASATAAGAASTARFMMPSPRTASTSSPGKAGHPRHKCNNPNNPACAGCGGVIIPSPQAFMPLEDKPSMTLGSWTVSSQKRPILNAGELETWEKEHLGGLGALPEMIFGNNYVQILDEERGWGLEFNALDALKLVKLEDSGIRVAHSQDWMASKLKAQQEQHGSAADGDVDMSAALEIVKNYDWTYTTNYEGTAIGPRAGEYEWRVDNSVKLPVGLLSRPDPILYFDDMILFEDELADCGISMLNVKIRVMEERLLLLSRFFLRVDNVLIRVQDTRVYVEFADNRVVREVKRYEGAYDAVIAQHRMSHSHDPKAALRDSNWVAEHTPVIERRCEVLTKCEGNK</sequence>
<gene>
    <name evidence="3" type="ORF">DAKH74_055920</name>
</gene>
<comment type="similarity">
    <text evidence="1">Belongs to the TIP41 family.</text>
</comment>
<dbReference type="InterPro" id="IPR007303">
    <property type="entry name" value="TIP41-like"/>
</dbReference>